<keyword evidence="1" id="KW-0808">Transferase</keyword>
<comment type="caution">
    <text evidence="1">The sequence shown here is derived from an EMBL/GenBank/DDBJ whole genome shotgun (WGS) entry which is preliminary data.</text>
</comment>
<dbReference type="AlphaFoldDB" id="K0KFF3"/>
<dbReference type="FunCoup" id="K0KFF3">
    <property type="interactions" value="45"/>
</dbReference>
<evidence type="ECO:0000313" key="1">
    <source>
        <dbReference type="EMBL" id="CCH40957.1"/>
    </source>
</evidence>
<evidence type="ECO:0000313" key="2">
    <source>
        <dbReference type="Proteomes" id="UP000009328"/>
    </source>
</evidence>
<dbReference type="InParanoid" id="K0KFF3"/>
<dbReference type="eggNOG" id="KOG3308">
    <property type="taxonomic scope" value="Eukaryota"/>
</dbReference>
<keyword evidence="1" id="KW-0418">Kinase</keyword>
<sequence length="233" mass="26823">MRERKAVLVAIGGASSSGKTVSYPDNEIPIDEKTGEANWDCPDAINFEAFEKEINYIKQNCQLSPQALSYENRYNSDTKDSGSLSDFSDDFRSQVNHITKYIELENCQLFFIDGFMLFHDPKIINLFDIKLFLRASYKTLKERREGRAGYQTQENFWVDPPNYFDNIVYPAYAESHKFLFIDQNVEQDLNSRISNDLGIRSFANNPPSTLSSVSLWAIETLNLGLQHLKYNLL</sequence>
<organism evidence="1 2">
    <name type="scientific">Wickerhamomyces ciferrii (strain ATCC 14091 / BCRC 22168 / CBS 111 / JCM 3599 / NBRC 0793 / NRRL Y-1031 F-60-10)</name>
    <name type="common">Yeast</name>
    <name type="synonym">Pichia ciferrii</name>
    <dbReference type="NCBI Taxonomy" id="1206466"/>
    <lineage>
        <taxon>Eukaryota</taxon>
        <taxon>Fungi</taxon>
        <taxon>Dikarya</taxon>
        <taxon>Ascomycota</taxon>
        <taxon>Saccharomycotina</taxon>
        <taxon>Saccharomycetes</taxon>
        <taxon>Phaffomycetales</taxon>
        <taxon>Wickerhamomycetaceae</taxon>
        <taxon>Wickerhamomyces</taxon>
    </lineage>
</organism>
<dbReference type="Proteomes" id="UP000009328">
    <property type="component" value="Unassembled WGS sequence"/>
</dbReference>
<proteinExistence type="predicted"/>
<protein>
    <submittedName>
        <fullName evidence="1">Nicotinamide riboside kinase</fullName>
        <ecNumber evidence="1">2.7.1.22</ecNumber>
    </submittedName>
</protein>
<accession>K0KFF3</accession>
<dbReference type="EC" id="2.7.1.22" evidence="1"/>
<dbReference type="STRING" id="1206466.K0KFF3"/>
<gene>
    <name evidence="1" type="ORF">BN7_491</name>
</gene>
<dbReference type="EMBL" id="CAIF01000008">
    <property type="protein sequence ID" value="CCH40957.1"/>
    <property type="molecule type" value="Genomic_DNA"/>
</dbReference>
<dbReference type="SUPFAM" id="SSF52540">
    <property type="entry name" value="P-loop containing nucleoside triphosphate hydrolases"/>
    <property type="match status" value="1"/>
</dbReference>
<reference evidence="1 2" key="1">
    <citation type="journal article" date="2012" name="Eukaryot. Cell">
        <title>Draft genome sequence of Wickerhamomyces ciferrii NRRL Y-1031 F-60-10.</title>
        <authorList>
            <person name="Schneider J."/>
            <person name="Andrea H."/>
            <person name="Blom J."/>
            <person name="Jaenicke S."/>
            <person name="Ruckert C."/>
            <person name="Schorsch C."/>
            <person name="Szczepanowski R."/>
            <person name="Farwick M."/>
            <person name="Goesmann A."/>
            <person name="Puhler A."/>
            <person name="Schaffer S."/>
            <person name="Tauch A."/>
            <person name="Kohler T."/>
            <person name="Brinkrolf K."/>
        </authorList>
    </citation>
    <scope>NUCLEOTIDE SEQUENCE [LARGE SCALE GENOMIC DNA]</scope>
    <source>
        <strain evidence="2">ATCC 14091 / BCRC 22168 / CBS 111 / JCM 3599 / NBRC 0793 / NRRL Y-1031 F-60-10</strain>
    </source>
</reference>
<dbReference type="CDD" id="cd02024">
    <property type="entry name" value="NRK1"/>
    <property type="match status" value="1"/>
</dbReference>
<dbReference type="InterPro" id="IPR027417">
    <property type="entry name" value="P-loop_NTPase"/>
</dbReference>
<dbReference type="Gene3D" id="3.40.50.300">
    <property type="entry name" value="P-loop containing nucleotide triphosphate hydrolases"/>
    <property type="match status" value="1"/>
</dbReference>
<dbReference type="HOGENOM" id="CLU_058668_1_1_1"/>
<dbReference type="GO" id="GO:0050262">
    <property type="term" value="F:ribosylnicotinamide kinase activity"/>
    <property type="evidence" value="ECO:0007669"/>
    <property type="project" value="UniProtKB-EC"/>
</dbReference>
<keyword evidence="2" id="KW-1185">Reference proteome</keyword>
<name>K0KFF3_WICCF</name>